<accession>A0A0C3GKG2</accession>
<dbReference type="InterPro" id="IPR013094">
    <property type="entry name" value="AB_hydrolase_3"/>
</dbReference>
<dbReference type="Proteomes" id="UP000054321">
    <property type="component" value="Unassembled WGS sequence"/>
</dbReference>
<feature type="domain" description="Alpha/beta hydrolase fold-3" evidence="1">
    <location>
        <begin position="42"/>
        <end position="167"/>
    </location>
</feature>
<dbReference type="InterPro" id="IPR029058">
    <property type="entry name" value="AB_hydrolase_fold"/>
</dbReference>
<dbReference type="PANTHER" id="PTHR23024">
    <property type="entry name" value="ARYLACETAMIDE DEACETYLASE"/>
    <property type="match status" value="1"/>
</dbReference>
<dbReference type="InterPro" id="IPR050466">
    <property type="entry name" value="Carboxylest/Gibb_receptor"/>
</dbReference>
<keyword evidence="3" id="KW-1185">Reference proteome</keyword>
<dbReference type="SUPFAM" id="SSF53474">
    <property type="entry name" value="alpha/beta-Hydrolases"/>
    <property type="match status" value="1"/>
</dbReference>
<sequence length="307" mass="34082">MDNPKYSKFIILEVTYKVFNKQDIKAYVMVPKALMSGIYPVLVTFHGGFFTTGSSLYATWFAQWVLDYALQNSAIIVTADYRLIPESNGLDILEDISDFWIWVREELQTHLNRFQPGISADISKVIVHGGSAGGHLALHSGFTQAPGFIRAVIAAYPGMGVDRSDDRPILGAAAIPKSILEDHLKSMVPGKIVTAADPPARMPIALSITQQKRKAEFLGTDEMLFPMKVLEKVDAVPFTFILHGKDDSAVPVDYSIKFADRIKERFGEGKVDLRIRPGEHGFDGEVDVNEPWLQEGLSRVTSLWLGD</sequence>
<evidence type="ECO:0000259" key="1">
    <source>
        <dbReference type="Pfam" id="PF07859"/>
    </source>
</evidence>
<dbReference type="PANTHER" id="PTHR23024:SF24">
    <property type="entry name" value="ALPHA_BETA HYDROLASE FOLD-3 DOMAIN-CONTAINING PROTEIN"/>
    <property type="match status" value="1"/>
</dbReference>
<dbReference type="Pfam" id="PF07859">
    <property type="entry name" value="Abhydrolase_3"/>
    <property type="match status" value="1"/>
</dbReference>
<evidence type="ECO:0000313" key="3">
    <source>
        <dbReference type="Proteomes" id="UP000054321"/>
    </source>
</evidence>
<dbReference type="HOGENOM" id="CLU_012494_9_1_1"/>
<name>A0A0C3GKG2_OIDMZ</name>
<reference evidence="2 3" key="1">
    <citation type="submission" date="2014-04" db="EMBL/GenBank/DDBJ databases">
        <authorList>
            <consortium name="DOE Joint Genome Institute"/>
            <person name="Kuo A."/>
            <person name="Martino E."/>
            <person name="Perotto S."/>
            <person name="Kohler A."/>
            <person name="Nagy L.G."/>
            <person name="Floudas D."/>
            <person name="Copeland A."/>
            <person name="Barry K.W."/>
            <person name="Cichocki N."/>
            <person name="Veneault-Fourrey C."/>
            <person name="LaButti K."/>
            <person name="Lindquist E.A."/>
            <person name="Lipzen A."/>
            <person name="Lundell T."/>
            <person name="Morin E."/>
            <person name="Murat C."/>
            <person name="Sun H."/>
            <person name="Tunlid A."/>
            <person name="Henrissat B."/>
            <person name="Grigoriev I.V."/>
            <person name="Hibbett D.S."/>
            <person name="Martin F."/>
            <person name="Nordberg H.P."/>
            <person name="Cantor M.N."/>
            <person name="Hua S.X."/>
        </authorList>
    </citation>
    <scope>NUCLEOTIDE SEQUENCE [LARGE SCALE GENOMIC DNA]</scope>
    <source>
        <strain evidence="2 3">Zn</strain>
    </source>
</reference>
<dbReference type="InParanoid" id="A0A0C3GKG2"/>
<dbReference type="OrthoDB" id="19653at2759"/>
<dbReference type="Gene3D" id="3.40.50.1820">
    <property type="entry name" value="alpha/beta hydrolase"/>
    <property type="match status" value="1"/>
</dbReference>
<gene>
    <name evidence="2" type="ORF">OIDMADRAFT_170353</name>
</gene>
<reference evidence="3" key="2">
    <citation type="submission" date="2015-01" db="EMBL/GenBank/DDBJ databases">
        <title>Evolutionary Origins and Diversification of the Mycorrhizal Mutualists.</title>
        <authorList>
            <consortium name="DOE Joint Genome Institute"/>
            <consortium name="Mycorrhizal Genomics Consortium"/>
            <person name="Kohler A."/>
            <person name="Kuo A."/>
            <person name="Nagy L.G."/>
            <person name="Floudas D."/>
            <person name="Copeland A."/>
            <person name="Barry K.W."/>
            <person name="Cichocki N."/>
            <person name="Veneault-Fourrey C."/>
            <person name="LaButti K."/>
            <person name="Lindquist E.A."/>
            <person name="Lipzen A."/>
            <person name="Lundell T."/>
            <person name="Morin E."/>
            <person name="Murat C."/>
            <person name="Riley R."/>
            <person name="Ohm R."/>
            <person name="Sun H."/>
            <person name="Tunlid A."/>
            <person name="Henrissat B."/>
            <person name="Grigoriev I.V."/>
            <person name="Hibbett D.S."/>
            <person name="Martin F."/>
        </authorList>
    </citation>
    <scope>NUCLEOTIDE SEQUENCE [LARGE SCALE GENOMIC DNA]</scope>
    <source>
        <strain evidence="3">Zn</strain>
    </source>
</reference>
<dbReference type="AlphaFoldDB" id="A0A0C3GKG2"/>
<protein>
    <recommendedName>
        <fullName evidence="1">Alpha/beta hydrolase fold-3 domain-containing protein</fullName>
    </recommendedName>
</protein>
<dbReference type="GO" id="GO:0016787">
    <property type="term" value="F:hydrolase activity"/>
    <property type="evidence" value="ECO:0007669"/>
    <property type="project" value="InterPro"/>
</dbReference>
<organism evidence="2 3">
    <name type="scientific">Oidiodendron maius (strain Zn)</name>
    <dbReference type="NCBI Taxonomy" id="913774"/>
    <lineage>
        <taxon>Eukaryota</taxon>
        <taxon>Fungi</taxon>
        <taxon>Dikarya</taxon>
        <taxon>Ascomycota</taxon>
        <taxon>Pezizomycotina</taxon>
        <taxon>Leotiomycetes</taxon>
        <taxon>Leotiomycetes incertae sedis</taxon>
        <taxon>Myxotrichaceae</taxon>
        <taxon>Oidiodendron</taxon>
    </lineage>
</organism>
<evidence type="ECO:0000313" key="2">
    <source>
        <dbReference type="EMBL" id="KIM96610.1"/>
    </source>
</evidence>
<dbReference type="EMBL" id="KN832884">
    <property type="protein sequence ID" value="KIM96610.1"/>
    <property type="molecule type" value="Genomic_DNA"/>
</dbReference>
<proteinExistence type="predicted"/>
<dbReference type="STRING" id="913774.A0A0C3GKG2"/>